<comment type="caution">
    <text evidence="2">The sequence shown here is derived from an EMBL/GenBank/DDBJ whole genome shotgun (WGS) entry which is preliminary data.</text>
</comment>
<gene>
    <name evidence="2" type="ORF">GALL_00800</name>
</gene>
<dbReference type="InterPro" id="IPR047798">
    <property type="entry name" value="BPSS1780-like"/>
</dbReference>
<sequence length="257" mass="28003">MEIKKLNAARGWTWVKHGYQLIMLNPLMAISFALIGALAIFTALRIPLLGPLVALLLMPIVIMGYMRVCRALEEEEEVELLHLLAGLRKHTAQLIALGGFLILGLLLSSMAMIMLGGEPLRNMLDGLNAASDPQMLLDAMWAAGSSVAISLMVGFALMCLLMLAFQYAPMLVYFNDLRPLAAMHASLSGSLRNILPYTVYNIVMQVIAVALSLLPFNLGMIVLLPLGLASLYVSYRNIFPFAHELVPTPPDVPGTEA</sequence>
<evidence type="ECO:0000256" key="1">
    <source>
        <dbReference type="SAM" id="Phobius"/>
    </source>
</evidence>
<proteinExistence type="predicted"/>
<dbReference type="EMBL" id="MLJW01000001">
    <property type="protein sequence ID" value="OIR19201.1"/>
    <property type="molecule type" value="Genomic_DNA"/>
</dbReference>
<accession>A0A1J5TE41</accession>
<feature type="transmembrane region" description="Helical" evidence="1">
    <location>
        <begin position="141"/>
        <end position="174"/>
    </location>
</feature>
<name>A0A1J5TE41_9ZZZZ</name>
<evidence type="ECO:0000313" key="2">
    <source>
        <dbReference type="EMBL" id="OIR19201.1"/>
    </source>
</evidence>
<feature type="transmembrane region" description="Helical" evidence="1">
    <location>
        <begin position="94"/>
        <end position="115"/>
    </location>
</feature>
<keyword evidence="1" id="KW-0812">Transmembrane</keyword>
<reference evidence="2" key="1">
    <citation type="submission" date="2016-10" db="EMBL/GenBank/DDBJ databases">
        <title>Sequence of Gallionella enrichment culture.</title>
        <authorList>
            <person name="Poehlein A."/>
            <person name="Muehling M."/>
            <person name="Daniel R."/>
        </authorList>
    </citation>
    <scope>NUCLEOTIDE SEQUENCE</scope>
</reference>
<keyword evidence="1" id="KW-0472">Membrane</keyword>
<keyword evidence="1" id="KW-1133">Transmembrane helix</keyword>
<feature type="transmembrane region" description="Helical" evidence="1">
    <location>
        <begin position="48"/>
        <end position="66"/>
    </location>
</feature>
<feature type="transmembrane region" description="Helical" evidence="1">
    <location>
        <begin position="21"/>
        <end position="42"/>
    </location>
</feature>
<protein>
    <recommendedName>
        <fullName evidence="3">DUF2189 domain-containing protein</fullName>
    </recommendedName>
</protein>
<organism evidence="2">
    <name type="scientific">mine drainage metagenome</name>
    <dbReference type="NCBI Taxonomy" id="410659"/>
    <lineage>
        <taxon>unclassified sequences</taxon>
        <taxon>metagenomes</taxon>
        <taxon>ecological metagenomes</taxon>
    </lineage>
</organism>
<feature type="transmembrane region" description="Helical" evidence="1">
    <location>
        <begin position="218"/>
        <end position="235"/>
    </location>
</feature>
<dbReference type="AlphaFoldDB" id="A0A1J5TE41"/>
<dbReference type="NCBIfam" id="NF041043">
    <property type="entry name" value="BPSS1780_fam"/>
    <property type="match status" value="1"/>
</dbReference>
<evidence type="ECO:0008006" key="3">
    <source>
        <dbReference type="Google" id="ProtNLM"/>
    </source>
</evidence>